<organism evidence="2 3">
    <name type="scientific">Quercus rubra</name>
    <name type="common">Northern red oak</name>
    <name type="synonym">Quercus borealis</name>
    <dbReference type="NCBI Taxonomy" id="3512"/>
    <lineage>
        <taxon>Eukaryota</taxon>
        <taxon>Viridiplantae</taxon>
        <taxon>Streptophyta</taxon>
        <taxon>Embryophyta</taxon>
        <taxon>Tracheophyta</taxon>
        <taxon>Spermatophyta</taxon>
        <taxon>Magnoliopsida</taxon>
        <taxon>eudicotyledons</taxon>
        <taxon>Gunneridae</taxon>
        <taxon>Pentapetalae</taxon>
        <taxon>rosids</taxon>
        <taxon>fabids</taxon>
        <taxon>Fagales</taxon>
        <taxon>Fagaceae</taxon>
        <taxon>Quercus</taxon>
    </lineage>
</organism>
<dbReference type="GO" id="GO:0005829">
    <property type="term" value="C:cytosol"/>
    <property type="evidence" value="ECO:0007669"/>
    <property type="project" value="TreeGrafter"/>
</dbReference>
<dbReference type="PANTHER" id="PTHR11787:SF4">
    <property type="entry name" value="CHM, RAB ESCORT PROTEIN 1"/>
    <property type="match status" value="1"/>
</dbReference>
<protein>
    <submittedName>
        <fullName evidence="2">Uncharacterized protein</fullName>
    </submittedName>
</protein>
<dbReference type="GO" id="GO:0016192">
    <property type="term" value="P:vesicle-mediated transport"/>
    <property type="evidence" value="ECO:0007669"/>
    <property type="project" value="TreeGrafter"/>
</dbReference>
<dbReference type="GO" id="GO:0005634">
    <property type="term" value="C:nucleus"/>
    <property type="evidence" value="ECO:0007669"/>
    <property type="project" value="TreeGrafter"/>
</dbReference>
<dbReference type="Proteomes" id="UP001324115">
    <property type="component" value="Unassembled WGS sequence"/>
</dbReference>
<dbReference type="InterPro" id="IPR036188">
    <property type="entry name" value="FAD/NAD-bd_sf"/>
</dbReference>
<comment type="caution">
    <text evidence="2">The sequence shown here is derived from an EMBL/GenBank/DDBJ whole genome shotgun (WGS) entry which is preliminary data.</text>
</comment>
<dbReference type="GO" id="GO:0007264">
    <property type="term" value="P:small GTPase-mediated signal transduction"/>
    <property type="evidence" value="ECO:0007669"/>
    <property type="project" value="InterPro"/>
</dbReference>
<evidence type="ECO:0000256" key="1">
    <source>
        <dbReference type="ARBA" id="ARBA00005593"/>
    </source>
</evidence>
<evidence type="ECO:0000313" key="2">
    <source>
        <dbReference type="EMBL" id="KAK4588672.1"/>
    </source>
</evidence>
<dbReference type="GO" id="GO:0005092">
    <property type="term" value="F:GDP-dissociation inhibitor activity"/>
    <property type="evidence" value="ECO:0007669"/>
    <property type="project" value="InterPro"/>
</dbReference>
<dbReference type="InterPro" id="IPR018203">
    <property type="entry name" value="GDP_dissociation_inhibitor"/>
</dbReference>
<gene>
    <name evidence="2" type="ORF">RGQ29_019615</name>
</gene>
<sequence length="118" mass="13379">MPQWTVEKPLQVATGFTYMIILYAIAMADCDQDNMEVYEDVLKTKDGIDCLALYNSLVGRFPNSLGAFMYPIYGHRELPRAFCHRAAVKGCIQFLMQGKVGGYASVFEKYQEKAESFL</sequence>
<comment type="similarity">
    <text evidence="1">Belongs to the Rab GDI family.</text>
</comment>
<reference evidence="2 3" key="1">
    <citation type="journal article" date="2023" name="G3 (Bethesda)">
        <title>A haplotype-resolved chromosome-scale genome for Quercus rubra L. provides insights into the genetics of adaptive traits for red oak species.</title>
        <authorList>
            <person name="Kapoor B."/>
            <person name="Jenkins J."/>
            <person name="Schmutz J."/>
            <person name="Zhebentyayeva T."/>
            <person name="Kuelheim C."/>
            <person name="Coggeshall M."/>
            <person name="Heim C."/>
            <person name="Lasky J.R."/>
            <person name="Leites L."/>
            <person name="Islam-Faridi N."/>
            <person name="Romero-Severson J."/>
            <person name="DeLeo V.L."/>
            <person name="Lucas S.M."/>
            <person name="Lazic D."/>
            <person name="Gailing O."/>
            <person name="Carlson J."/>
            <person name="Staton M."/>
        </authorList>
    </citation>
    <scope>NUCLEOTIDE SEQUENCE [LARGE SCALE GENOMIC DNA]</scope>
    <source>
        <strain evidence="2">Pseudo-F2</strain>
    </source>
</reference>
<accession>A0AAN7IW06</accession>
<dbReference type="EMBL" id="JAXUIC010000005">
    <property type="protein sequence ID" value="KAK4588672.1"/>
    <property type="molecule type" value="Genomic_DNA"/>
</dbReference>
<name>A0AAN7IW06_QUERU</name>
<dbReference type="Gene3D" id="3.50.50.60">
    <property type="entry name" value="FAD/NAD(P)-binding domain"/>
    <property type="match status" value="1"/>
</dbReference>
<evidence type="ECO:0000313" key="3">
    <source>
        <dbReference type="Proteomes" id="UP001324115"/>
    </source>
</evidence>
<dbReference type="PANTHER" id="PTHR11787">
    <property type="entry name" value="RAB GDP-DISSOCIATION INHIBITOR"/>
    <property type="match status" value="1"/>
</dbReference>
<dbReference type="AlphaFoldDB" id="A0AAN7IW06"/>
<dbReference type="GO" id="GO:0005968">
    <property type="term" value="C:Rab-protein geranylgeranyltransferase complex"/>
    <property type="evidence" value="ECO:0007669"/>
    <property type="project" value="TreeGrafter"/>
</dbReference>
<keyword evidence="3" id="KW-1185">Reference proteome</keyword>
<proteinExistence type="inferred from homology"/>